<proteinExistence type="inferred from homology"/>
<dbReference type="GO" id="GO:0009089">
    <property type="term" value="P:lysine biosynthetic process via diaminopimelate"/>
    <property type="evidence" value="ECO:0007669"/>
    <property type="project" value="UniProtKB-UniRule"/>
</dbReference>
<feature type="site" description="Could be important to modulate the pK values of the two catalytic cysteine residues" evidence="3">
    <location>
        <position position="213"/>
    </location>
</feature>
<keyword evidence="2 3" id="KW-0413">Isomerase</keyword>
<keyword evidence="3" id="KW-0457">Lysine biosynthesis</keyword>
<dbReference type="HAMAP" id="MF_00197">
    <property type="entry name" value="DAP_epimerase"/>
    <property type="match status" value="1"/>
</dbReference>
<reference evidence="5" key="1">
    <citation type="journal article" date="2020" name="mSystems">
        <title>Genome- and Community-Level Interaction Insights into Carbon Utilization and Element Cycling Functions of Hydrothermarchaeota in Hydrothermal Sediment.</title>
        <authorList>
            <person name="Zhou Z."/>
            <person name="Liu Y."/>
            <person name="Xu W."/>
            <person name="Pan J."/>
            <person name="Luo Z.H."/>
            <person name="Li M."/>
        </authorList>
    </citation>
    <scope>NUCLEOTIDE SEQUENCE [LARGE SCALE GENOMIC DNA]</scope>
    <source>
        <strain evidence="5">SpSt-479</strain>
    </source>
</reference>
<keyword evidence="3" id="KW-0028">Amino-acid biosynthesis</keyword>
<comment type="subunit">
    <text evidence="3">Homodimer.</text>
</comment>
<evidence type="ECO:0000256" key="2">
    <source>
        <dbReference type="ARBA" id="ARBA00023235"/>
    </source>
</evidence>
<evidence type="ECO:0000256" key="1">
    <source>
        <dbReference type="ARBA" id="ARBA00010219"/>
    </source>
</evidence>
<dbReference type="UniPathway" id="UPA00034">
    <property type="reaction ID" value="UER00025"/>
</dbReference>
<dbReference type="SUPFAM" id="SSF54506">
    <property type="entry name" value="Diaminopimelate epimerase-like"/>
    <property type="match status" value="2"/>
</dbReference>
<feature type="binding site" evidence="3">
    <location>
        <position position="66"/>
    </location>
    <ligand>
        <name>substrate</name>
    </ligand>
</feature>
<dbReference type="PANTHER" id="PTHR31689">
    <property type="entry name" value="DIAMINOPIMELATE EPIMERASE, CHLOROPLASTIC"/>
    <property type="match status" value="1"/>
</dbReference>
<dbReference type="NCBIfam" id="TIGR00652">
    <property type="entry name" value="DapF"/>
    <property type="match status" value="1"/>
</dbReference>
<comment type="pathway">
    <text evidence="3">Amino-acid biosynthesis; L-lysine biosynthesis via DAP pathway; DL-2,6-diaminopimelate from LL-2,6-diaminopimelate: step 1/1.</text>
</comment>
<protein>
    <recommendedName>
        <fullName evidence="3 4">Diaminopimelate epimerase</fullName>
        <shortName evidence="3">DAP epimerase</shortName>
        <ecNumber evidence="3 4">5.1.1.7</ecNumber>
    </recommendedName>
    <alternativeName>
        <fullName evidence="3">PLP-independent amino acid racemase</fullName>
    </alternativeName>
</protein>
<comment type="subcellular location">
    <subcellularLocation>
        <location evidence="3">Cytoplasm</location>
    </subcellularLocation>
</comment>
<keyword evidence="3" id="KW-0963">Cytoplasm</keyword>
<organism evidence="5">
    <name type="scientific">Ignavibacterium album</name>
    <dbReference type="NCBI Taxonomy" id="591197"/>
    <lineage>
        <taxon>Bacteria</taxon>
        <taxon>Pseudomonadati</taxon>
        <taxon>Ignavibacteriota</taxon>
        <taxon>Ignavibacteria</taxon>
        <taxon>Ignavibacteriales</taxon>
        <taxon>Ignavibacteriaceae</taxon>
        <taxon>Ignavibacterium</taxon>
    </lineage>
</organism>
<dbReference type="GO" id="GO:0008837">
    <property type="term" value="F:diaminopimelate epimerase activity"/>
    <property type="evidence" value="ECO:0007669"/>
    <property type="project" value="UniProtKB-UniRule"/>
</dbReference>
<dbReference type="InterPro" id="IPR001653">
    <property type="entry name" value="DAP_epimerase_DapF"/>
</dbReference>
<name>A0A7V2ZL69_9BACT</name>
<feature type="binding site" evidence="3">
    <location>
        <position position="196"/>
    </location>
    <ligand>
        <name>substrate</name>
    </ligand>
</feature>
<feature type="active site" description="Proton donor" evidence="3">
    <location>
        <position position="75"/>
    </location>
</feature>
<feature type="binding site" evidence="3">
    <location>
        <begin position="213"/>
        <end position="214"/>
    </location>
    <ligand>
        <name>substrate</name>
    </ligand>
</feature>
<feature type="active site" description="Proton acceptor" evidence="3">
    <location>
        <position position="223"/>
    </location>
</feature>
<dbReference type="AlphaFoldDB" id="A0A7V2ZL69"/>
<comment type="catalytic activity">
    <reaction evidence="3">
        <text>(2S,6S)-2,6-diaminopimelate = meso-2,6-diaminopimelate</text>
        <dbReference type="Rhea" id="RHEA:15393"/>
        <dbReference type="ChEBI" id="CHEBI:57609"/>
        <dbReference type="ChEBI" id="CHEBI:57791"/>
        <dbReference type="EC" id="5.1.1.7"/>
    </reaction>
</comment>
<comment type="function">
    <text evidence="3">Catalyzes the stereoinversion of LL-2,6-diaminopimelate (L,L-DAP) to meso-diaminopimelate (meso-DAP), a precursor of L-lysine and an essential component of the bacterial peptidoglycan.</text>
</comment>
<evidence type="ECO:0000256" key="3">
    <source>
        <dbReference type="HAMAP-Rule" id="MF_00197"/>
    </source>
</evidence>
<comment type="caution">
    <text evidence="5">The sequence shown here is derived from an EMBL/GenBank/DDBJ whole genome shotgun (WGS) entry which is preliminary data.</text>
</comment>
<feature type="site" description="Could be important to modulate the pK values of the two catalytic cysteine residues" evidence="3">
    <location>
        <position position="150"/>
    </location>
</feature>
<feature type="binding site" evidence="3">
    <location>
        <position position="14"/>
    </location>
    <ligand>
        <name>substrate</name>
    </ligand>
</feature>
<dbReference type="Pfam" id="PF01678">
    <property type="entry name" value="DAP_epimerase"/>
    <property type="match status" value="2"/>
</dbReference>
<feature type="binding site" evidence="3">
    <location>
        <begin position="224"/>
        <end position="225"/>
    </location>
    <ligand>
        <name>substrate</name>
    </ligand>
</feature>
<evidence type="ECO:0000256" key="4">
    <source>
        <dbReference type="NCBIfam" id="TIGR00652"/>
    </source>
</evidence>
<evidence type="ECO:0000313" key="5">
    <source>
        <dbReference type="EMBL" id="HFI92017.1"/>
    </source>
</evidence>
<accession>A0A7V2ZL69</accession>
<dbReference type="EC" id="5.1.1.7" evidence="3 4"/>
<dbReference type="GO" id="GO:0005829">
    <property type="term" value="C:cytosol"/>
    <property type="evidence" value="ECO:0007669"/>
    <property type="project" value="TreeGrafter"/>
</dbReference>
<gene>
    <name evidence="3" type="primary">dapF</name>
    <name evidence="5" type="ORF">ENS31_10910</name>
</gene>
<comment type="caution">
    <text evidence="3">Lacks conserved residue(s) required for the propagation of feature annotation.</text>
</comment>
<sequence length="291" mass="32376">MNEFYFYKLTGAGNDFVFIDRKQNPKISLTPSQINKICNRRFGIGADGVIIIQDVENFDFEMLYYNADGSTGSLCANGARCAIWFAEKTKRLKNGKANFISNGMTYSGIVISDEKIKFNLNPPSKSKFNFKVKAANQLIKADFIDTGSPHLVIEVTDVLKDPMNPSSSYKSISEFPVYTLGKELRYHKDFSPAGANVNFYCIEDNKIQIRTYERGVEDETLACGTGSVATAISVYFNKKISPPISLITWGGETLIVNFDVENQKVSNVSLTGPAKIVFEGKISGNFFTNME</sequence>
<dbReference type="PANTHER" id="PTHR31689:SF0">
    <property type="entry name" value="DIAMINOPIMELATE EPIMERASE"/>
    <property type="match status" value="1"/>
</dbReference>
<dbReference type="Gene3D" id="3.10.310.10">
    <property type="entry name" value="Diaminopimelate Epimerase, Chain A, domain 1"/>
    <property type="match status" value="2"/>
</dbReference>
<dbReference type="EMBL" id="DSUJ01000008">
    <property type="protein sequence ID" value="HFI92017.1"/>
    <property type="molecule type" value="Genomic_DNA"/>
</dbReference>
<comment type="similarity">
    <text evidence="1 3">Belongs to the diaminopimelate epimerase family.</text>
</comment>